<organism evidence="11 12">
    <name type="scientific">Thermodesulfobium acidiphilum</name>
    <dbReference type="NCBI Taxonomy" id="1794699"/>
    <lineage>
        <taxon>Bacteria</taxon>
        <taxon>Pseudomonadati</taxon>
        <taxon>Thermodesulfobiota</taxon>
        <taxon>Thermodesulfobiia</taxon>
        <taxon>Thermodesulfobiales</taxon>
        <taxon>Thermodesulfobiaceae</taxon>
        <taxon>Thermodesulfobium</taxon>
    </lineage>
</organism>
<evidence type="ECO:0000256" key="3">
    <source>
        <dbReference type="ARBA" id="ARBA00004763"/>
    </source>
</evidence>
<dbReference type="KEGG" id="taci:TDSAC_1726"/>
<evidence type="ECO:0000259" key="10">
    <source>
        <dbReference type="PROSITE" id="PS50972"/>
    </source>
</evidence>
<evidence type="ECO:0000313" key="11">
    <source>
        <dbReference type="EMBL" id="AWB11062.1"/>
    </source>
</evidence>
<dbReference type="SUPFAM" id="SSF51717">
    <property type="entry name" value="Dihydropteroate synthetase-like"/>
    <property type="match status" value="1"/>
</dbReference>
<feature type="domain" description="Pterin-binding" evidence="10">
    <location>
        <begin position="15"/>
        <end position="269"/>
    </location>
</feature>
<evidence type="ECO:0000256" key="2">
    <source>
        <dbReference type="ARBA" id="ARBA00001946"/>
    </source>
</evidence>
<comment type="pathway">
    <text evidence="3 9">Cofactor biosynthesis; tetrahydrofolate biosynthesis; 7,8-dihydrofolate from 2-amino-4-hydroxy-6-hydroxymethyl-7,8-dihydropteridine diphosphate and 4-aminobenzoate: step 1/2.</text>
</comment>
<comment type="function">
    <text evidence="9">Catalyzes the condensation of para-aminobenzoate (pABA) with 6-hydroxymethyl-7,8-dihydropterin diphosphate (DHPt-PP) to form 7,8-dihydropteroate (H2Pte), the immediate precursor of folate derivatives.</text>
</comment>
<dbReference type="RefSeq" id="WP_108310090.1">
    <property type="nucleotide sequence ID" value="NZ_CP020921.1"/>
</dbReference>
<dbReference type="GO" id="GO:0004156">
    <property type="term" value="F:dihydropteroate synthase activity"/>
    <property type="evidence" value="ECO:0007669"/>
    <property type="project" value="UniProtKB-EC"/>
</dbReference>
<keyword evidence="5 9" id="KW-0808">Transferase</keyword>
<dbReference type="EC" id="2.5.1.15" evidence="4 9"/>
<dbReference type="PROSITE" id="PS50972">
    <property type="entry name" value="PTERIN_BINDING"/>
    <property type="match status" value="1"/>
</dbReference>
<dbReference type="NCBIfam" id="TIGR01496">
    <property type="entry name" value="DHPS"/>
    <property type="match status" value="1"/>
</dbReference>
<dbReference type="GO" id="GO:0046872">
    <property type="term" value="F:metal ion binding"/>
    <property type="evidence" value="ECO:0007669"/>
    <property type="project" value="UniProtKB-KW"/>
</dbReference>
<dbReference type="PANTHER" id="PTHR20941">
    <property type="entry name" value="FOLATE SYNTHESIS PROTEINS"/>
    <property type="match status" value="1"/>
</dbReference>
<comment type="cofactor">
    <cofactor evidence="2 9">
        <name>Mg(2+)</name>
        <dbReference type="ChEBI" id="CHEBI:18420"/>
    </cofactor>
</comment>
<reference evidence="11 12" key="1">
    <citation type="submission" date="2017-04" db="EMBL/GenBank/DDBJ databases">
        <title>Genomic insights into metabolism of Thermodesulfobium acidiphilum.</title>
        <authorList>
            <person name="Toshchakov S.V."/>
            <person name="Frolov E.N."/>
            <person name="Kublanov I.V."/>
            <person name="Samarov N.I."/>
            <person name="Novikov A."/>
            <person name="Lebedinsky A.V."/>
            <person name="Bonch-Osmolovskaya E.A."/>
            <person name="Chernyh N.A."/>
        </authorList>
    </citation>
    <scope>NUCLEOTIDE SEQUENCE [LARGE SCALE GENOMIC DNA]</scope>
    <source>
        <strain evidence="11 12">3127-1</strain>
    </source>
</reference>
<keyword evidence="6 9" id="KW-0479">Metal-binding</keyword>
<comment type="similarity">
    <text evidence="9">Belongs to the DHPS family.</text>
</comment>
<sequence length="279" mass="31369">MIFKARNKSFDLKKTIIFGILNVTPDSFYDGGRWFNPDNAIKRAFEMIEEGADIIDLGGESTRPFTDPTPLDVELERILPVLKELVKNNISVSVDTYKPEVAKIALEEGAIVINDVFGLRSKGMLEIISTFNPKPGIIIMHMKKNPKEMQVNPEYNNIFSEISEFLHTQAKKAIKAGFTKENILLDVGLGFGKSFEDNLKLCSNYERFLEDNFLHIIGPSRKSFTGLVSNGVPTEDRLPATISLSSICVYKGVHALRVHDVKEIRLACDMAEEMRKISI</sequence>
<proteinExistence type="inferred from homology"/>
<accession>A0A2R4W316</accession>
<keyword evidence="7 9" id="KW-0460">Magnesium</keyword>
<evidence type="ECO:0000256" key="4">
    <source>
        <dbReference type="ARBA" id="ARBA00012458"/>
    </source>
</evidence>
<keyword evidence="8 9" id="KW-0289">Folate biosynthesis</keyword>
<dbReference type="PROSITE" id="PS00792">
    <property type="entry name" value="DHPS_1"/>
    <property type="match status" value="1"/>
</dbReference>
<comment type="catalytic activity">
    <reaction evidence="1">
        <text>(7,8-dihydropterin-6-yl)methyl diphosphate + 4-aminobenzoate = 7,8-dihydropteroate + diphosphate</text>
        <dbReference type="Rhea" id="RHEA:19949"/>
        <dbReference type="ChEBI" id="CHEBI:17836"/>
        <dbReference type="ChEBI" id="CHEBI:17839"/>
        <dbReference type="ChEBI" id="CHEBI:33019"/>
        <dbReference type="ChEBI" id="CHEBI:72950"/>
        <dbReference type="EC" id="2.5.1.15"/>
    </reaction>
</comment>
<evidence type="ECO:0000256" key="8">
    <source>
        <dbReference type="ARBA" id="ARBA00022909"/>
    </source>
</evidence>
<dbReference type="InterPro" id="IPR000489">
    <property type="entry name" value="Pterin-binding_dom"/>
</dbReference>
<dbReference type="Pfam" id="PF00809">
    <property type="entry name" value="Pterin_bind"/>
    <property type="match status" value="1"/>
</dbReference>
<dbReference type="OrthoDB" id="9811744at2"/>
<dbReference type="InterPro" id="IPR011005">
    <property type="entry name" value="Dihydropteroate_synth-like_sf"/>
</dbReference>
<evidence type="ECO:0000256" key="7">
    <source>
        <dbReference type="ARBA" id="ARBA00022842"/>
    </source>
</evidence>
<evidence type="ECO:0000313" key="12">
    <source>
        <dbReference type="Proteomes" id="UP000244792"/>
    </source>
</evidence>
<evidence type="ECO:0000256" key="6">
    <source>
        <dbReference type="ARBA" id="ARBA00022723"/>
    </source>
</evidence>
<dbReference type="Gene3D" id="3.20.20.20">
    <property type="entry name" value="Dihydropteroate synthase-like"/>
    <property type="match status" value="1"/>
</dbReference>
<dbReference type="UniPathway" id="UPA00077">
    <property type="reaction ID" value="UER00156"/>
</dbReference>
<name>A0A2R4W316_THEAF</name>
<dbReference type="AlphaFoldDB" id="A0A2R4W316"/>
<dbReference type="InterPro" id="IPR006390">
    <property type="entry name" value="DHP_synth_dom"/>
</dbReference>
<keyword evidence="12" id="KW-1185">Reference proteome</keyword>
<gene>
    <name evidence="11" type="ORF">TDSAC_1726</name>
</gene>
<dbReference type="Proteomes" id="UP000244792">
    <property type="component" value="Chromosome"/>
</dbReference>
<dbReference type="CDD" id="cd00739">
    <property type="entry name" value="DHPS"/>
    <property type="match status" value="1"/>
</dbReference>
<dbReference type="GO" id="GO:0046654">
    <property type="term" value="P:tetrahydrofolate biosynthetic process"/>
    <property type="evidence" value="ECO:0007669"/>
    <property type="project" value="UniProtKB-UniPathway"/>
</dbReference>
<dbReference type="GO" id="GO:0005829">
    <property type="term" value="C:cytosol"/>
    <property type="evidence" value="ECO:0007669"/>
    <property type="project" value="TreeGrafter"/>
</dbReference>
<protein>
    <recommendedName>
        <fullName evidence="4 9">Dihydropteroate synthase</fullName>
        <shortName evidence="9">DHPS</shortName>
        <ecNumber evidence="4 9">2.5.1.15</ecNumber>
    </recommendedName>
    <alternativeName>
        <fullName evidence="9">Dihydropteroate pyrophosphorylase</fullName>
    </alternativeName>
</protein>
<dbReference type="EMBL" id="CP020921">
    <property type="protein sequence ID" value="AWB11062.1"/>
    <property type="molecule type" value="Genomic_DNA"/>
</dbReference>
<dbReference type="GO" id="GO:0046656">
    <property type="term" value="P:folic acid biosynthetic process"/>
    <property type="evidence" value="ECO:0007669"/>
    <property type="project" value="UniProtKB-KW"/>
</dbReference>
<dbReference type="InterPro" id="IPR045031">
    <property type="entry name" value="DHP_synth-like"/>
</dbReference>
<dbReference type="PANTHER" id="PTHR20941:SF1">
    <property type="entry name" value="FOLIC ACID SYNTHESIS PROTEIN FOL1"/>
    <property type="match status" value="1"/>
</dbReference>
<evidence type="ECO:0000256" key="1">
    <source>
        <dbReference type="ARBA" id="ARBA00000012"/>
    </source>
</evidence>
<evidence type="ECO:0000256" key="9">
    <source>
        <dbReference type="RuleBase" id="RU361205"/>
    </source>
</evidence>
<evidence type="ECO:0000256" key="5">
    <source>
        <dbReference type="ARBA" id="ARBA00022679"/>
    </source>
</evidence>
<dbReference type="PROSITE" id="PS00793">
    <property type="entry name" value="DHPS_2"/>
    <property type="match status" value="1"/>
</dbReference>